<dbReference type="EMBL" id="FUKJ01000018">
    <property type="protein sequence ID" value="SJM89360.1"/>
    <property type="molecule type" value="Genomic_DNA"/>
</dbReference>
<keyword evidence="5" id="KW-1185">Reference proteome</keyword>
<feature type="domain" description="H repeat-associated protein N-terminal" evidence="3">
    <location>
        <begin position="25"/>
        <end position="105"/>
    </location>
</feature>
<dbReference type="PANTHER" id="PTHR30298">
    <property type="entry name" value="H REPEAT-ASSOCIATED PREDICTED TRANSPOSASE"/>
    <property type="match status" value="1"/>
</dbReference>
<dbReference type="Proteomes" id="UP000195442">
    <property type="component" value="Unassembled WGS sequence"/>
</dbReference>
<dbReference type="InterPro" id="IPR032806">
    <property type="entry name" value="YbfD_N"/>
</dbReference>
<dbReference type="Pfam" id="PF01609">
    <property type="entry name" value="DDE_Tnp_1"/>
    <property type="match status" value="1"/>
</dbReference>
<feature type="domain" description="Transposase IS4-like" evidence="2">
    <location>
        <begin position="153"/>
        <end position="357"/>
    </location>
</feature>
<dbReference type="RefSeq" id="WP_087145594.1">
    <property type="nucleotide sequence ID" value="NZ_FUKJ01000018.1"/>
</dbReference>
<keyword evidence="1" id="KW-0812">Transmembrane</keyword>
<dbReference type="OrthoDB" id="8001376at2"/>
<evidence type="ECO:0000259" key="2">
    <source>
        <dbReference type="Pfam" id="PF01609"/>
    </source>
</evidence>
<keyword evidence="1" id="KW-0472">Membrane</keyword>
<protein>
    <recommendedName>
        <fullName evidence="6">Transposase</fullName>
    </recommendedName>
</protein>
<dbReference type="InterPro" id="IPR047647">
    <property type="entry name" value="ISAs1_transpos"/>
</dbReference>
<sequence>MPITAATNNNEPEIIIGAGERKFIDALKNFTDLRDPRGKRHSLGFLITAFIFATLVGRSHVSGIQRYIANKIDWLRDVTGIEDATPISRAHLPRMLADLDWLALSCVISDCFGERIVQLIEKEWIGADGKVMRGTLKSGEKQAVIHAVSHDSRIDVAQARQVGDKASEITVMRDFLKETGLDKHKISLDAHHCNPETMAQIEQAGGQYLIQIKENQPILLEQCRVLGGQKSLADTIDHDYGHGYITTRQARLFNLQELDLDDRWQHSGLRSLVVMVRETYGFASGKTTRETAYYLSNFMGSHKVRTVEALATAIRGHWGVESNNWQLDVTFNEDHVKTKDGNQAQIMGKLRCFAMNLLRWSSKKGSQNFQATIEKFTDCPDTLVSVLRQVNFL</sequence>
<dbReference type="GO" id="GO:0004803">
    <property type="term" value="F:transposase activity"/>
    <property type="evidence" value="ECO:0007669"/>
    <property type="project" value="InterPro"/>
</dbReference>
<accession>A0A1R4GZX0</accession>
<evidence type="ECO:0000313" key="5">
    <source>
        <dbReference type="Proteomes" id="UP000195442"/>
    </source>
</evidence>
<evidence type="ECO:0000259" key="3">
    <source>
        <dbReference type="Pfam" id="PF13808"/>
    </source>
</evidence>
<organism evidence="4 5">
    <name type="scientific">Crenothrix polyspora</name>
    <dbReference type="NCBI Taxonomy" id="360316"/>
    <lineage>
        <taxon>Bacteria</taxon>
        <taxon>Pseudomonadati</taxon>
        <taxon>Pseudomonadota</taxon>
        <taxon>Gammaproteobacteria</taxon>
        <taxon>Methylococcales</taxon>
        <taxon>Crenotrichaceae</taxon>
        <taxon>Crenothrix</taxon>
    </lineage>
</organism>
<dbReference type="AlphaFoldDB" id="A0A1R4GZX0"/>
<evidence type="ECO:0000313" key="4">
    <source>
        <dbReference type="EMBL" id="SJM89360.1"/>
    </source>
</evidence>
<dbReference type="GO" id="GO:0006313">
    <property type="term" value="P:DNA transposition"/>
    <property type="evidence" value="ECO:0007669"/>
    <property type="project" value="InterPro"/>
</dbReference>
<dbReference type="InterPro" id="IPR002559">
    <property type="entry name" value="Transposase_11"/>
</dbReference>
<proteinExistence type="predicted"/>
<name>A0A1R4GZX0_9GAMM</name>
<gene>
    <name evidence="4" type="ORF">CRENPOLYSF2_1140002</name>
</gene>
<feature type="transmembrane region" description="Helical" evidence="1">
    <location>
        <begin position="43"/>
        <end position="61"/>
    </location>
</feature>
<dbReference type="PANTHER" id="PTHR30298:SF0">
    <property type="entry name" value="PROTEIN YBFL-RELATED"/>
    <property type="match status" value="1"/>
</dbReference>
<dbReference type="Pfam" id="PF13808">
    <property type="entry name" value="DDE_Tnp_1_assoc"/>
    <property type="match status" value="1"/>
</dbReference>
<evidence type="ECO:0008006" key="6">
    <source>
        <dbReference type="Google" id="ProtNLM"/>
    </source>
</evidence>
<keyword evidence="1" id="KW-1133">Transmembrane helix</keyword>
<dbReference type="GO" id="GO:0003677">
    <property type="term" value="F:DNA binding"/>
    <property type="evidence" value="ECO:0007669"/>
    <property type="project" value="InterPro"/>
</dbReference>
<evidence type="ECO:0000256" key="1">
    <source>
        <dbReference type="SAM" id="Phobius"/>
    </source>
</evidence>
<dbReference type="InterPro" id="IPR051698">
    <property type="entry name" value="Transposase_11-like"/>
</dbReference>
<dbReference type="NCBIfam" id="NF033564">
    <property type="entry name" value="transpos_ISAs1"/>
    <property type="match status" value="1"/>
</dbReference>
<reference evidence="5" key="1">
    <citation type="submission" date="2017-02" db="EMBL/GenBank/DDBJ databases">
        <authorList>
            <person name="Daims H."/>
        </authorList>
    </citation>
    <scope>NUCLEOTIDE SEQUENCE [LARGE SCALE GENOMIC DNA]</scope>
</reference>